<dbReference type="EMBL" id="LCFD01000002">
    <property type="protein sequence ID" value="KKS87323.1"/>
    <property type="molecule type" value="Genomic_DNA"/>
</dbReference>
<dbReference type="GO" id="GO:0009143">
    <property type="term" value="P:nucleoside triphosphate catabolic process"/>
    <property type="evidence" value="ECO:0007669"/>
    <property type="project" value="InterPro"/>
</dbReference>
<proteinExistence type="inferred from homology"/>
<dbReference type="Gene3D" id="3.90.950.10">
    <property type="match status" value="1"/>
</dbReference>
<reference evidence="3 4" key="1">
    <citation type="journal article" date="2015" name="Nature">
        <title>rRNA introns, odd ribosomes, and small enigmatic genomes across a large radiation of phyla.</title>
        <authorList>
            <person name="Brown C.T."/>
            <person name="Hug L.A."/>
            <person name="Thomas B.C."/>
            <person name="Sharon I."/>
            <person name="Castelle C.J."/>
            <person name="Singh A."/>
            <person name="Wilkins M.J."/>
            <person name="Williams K.H."/>
            <person name="Banfield J.F."/>
        </authorList>
    </citation>
    <scope>NUCLEOTIDE SEQUENCE [LARGE SCALE GENOMIC DNA]</scope>
</reference>
<dbReference type="GO" id="GO:0047429">
    <property type="term" value="F:nucleoside triphosphate diphosphatase activity"/>
    <property type="evidence" value="ECO:0007669"/>
    <property type="project" value="InterPro"/>
</dbReference>
<evidence type="ECO:0000256" key="1">
    <source>
        <dbReference type="ARBA" id="ARBA00008023"/>
    </source>
</evidence>
<dbReference type="PATRIC" id="fig|1618446.3.peg.167"/>
<dbReference type="InterPro" id="IPR029001">
    <property type="entry name" value="ITPase-like_fam"/>
</dbReference>
<comment type="caution">
    <text evidence="3">The sequence shown here is derived from an EMBL/GenBank/DDBJ whole genome shotgun (WGS) entry which is preliminary data.</text>
</comment>
<dbReference type="Proteomes" id="UP000034050">
    <property type="component" value="Unassembled WGS sequence"/>
</dbReference>
<dbReference type="AlphaFoldDB" id="A0A0G1FKB1"/>
<dbReference type="SUPFAM" id="SSF52972">
    <property type="entry name" value="ITPase-like"/>
    <property type="match status" value="1"/>
</dbReference>
<dbReference type="InterPro" id="IPR002637">
    <property type="entry name" value="RdgB/HAM1"/>
</dbReference>
<dbReference type="PANTHER" id="PTHR11067:SF9">
    <property type="entry name" value="INOSINE TRIPHOSPHATE PYROPHOSPHATASE"/>
    <property type="match status" value="1"/>
</dbReference>
<sequence length="205" mass="23075">MSKLLIATTNPGKLAEFKQFLADVPIEIVSLSDVSIHRKPEETGKTFEENAILKANFYQKLTGLPTLADDGGFEIDALDGEPGIKSHRWVNPERESSDEELITYTIKRLTGIPLDQRGAKLRLVLALVLSDGNTHTVEAKIRGIVPLKPGTHRTEGFPYRSLLFLPEINKFYDKQLLTVAENEQYNHRKKAVEQLKPIIDRLLTS</sequence>
<gene>
    <name evidence="3" type="ORF">UV61_C0002G0044</name>
</gene>
<name>A0A0G1FKB1_9BACT</name>
<dbReference type="STRING" id="1618446.UV61_C0002G0044"/>
<keyword evidence="2" id="KW-0378">Hydrolase</keyword>
<evidence type="ECO:0000313" key="3">
    <source>
        <dbReference type="EMBL" id="KKS87323.1"/>
    </source>
</evidence>
<evidence type="ECO:0000313" key="4">
    <source>
        <dbReference type="Proteomes" id="UP000034050"/>
    </source>
</evidence>
<dbReference type="GO" id="GO:0005829">
    <property type="term" value="C:cytosol"/>
    <property type="evidence" value="ECO:0007669"/>
    <property type="project" value="TreeGrafter"/>
</dbReference>
<protein>
    <submittedName>
        <fullName evidence="3">Non-canonical purine NTP pyrophosphatase</fullName>
    </submittedName>
</protein>
<comment type="similarity">
    <text evidence="1">Belongs to the HAM1 NTPase family.</text>
</comment>
<dbReference type="Pfam" id="PF01725">
    <property type="entry name" value="Ham1p_like"/>
    <property type="match status" value="1"/>
</dbReference>
<evidence type="ECO:0000256" key="2">
    <source>
        <dbReference type="ARBA" id="ARBA00022801"/>
    </source>
</evidence>
<accession>A0A0G1FKB1</accession>
<organism evidence="3 4">
    <name type="scientific">Candidatus Gottesmanbacteria bacterium GW2011_GWB1_43_11</name>
    <dbReference type="NCBI Taxonomy" id="1618446"/>
    <lineage>
        <taxon>Bacteria</taxon>
        <taxon>Candidatus Gottesmaniibacteriota</taxon>
    </lineage>
</organism>
<dbReference type="CDD" id="cd00515">
    <property type="entry name" value="HAM1"/>
    <property type="match status" value="1"/>
</dbReference>
<dbReference type="PANTHER" id="PTHR11067">
    <property type="entry name" value="INOSINE TRIPHOSPHATE PYROPHOSPHATASE/HAM1 PROTEIN"/>
    <property type="match status" value="1"/>
</dbReference>